<dbReference type="CDD" id="cd06170">
    <property type="entry name" value="LuxR_C_like"/>
    <property type="match status" value="1"/>
</dbReference>
<dbReference type="Gene3D" id="3.40.50.2300">
    <property type="match status" value="1"/>
</dbReference>
<feature type="domain" description="Response regulatory" evidence="6">
    <location>
        <begin position="1"/>
        <end position="115"/>
    </location>
</feature>
<keyword evidence="3" id="KW-0804">Transcription</keyword>
<dbReference type="PANTHER" id="PTHR44688:SF16">
    <property type="entry name" value="DNA-BINDING TRANSCRIPTIONAL ACTIVATOR DEVR_DOSR"/>
    <property type="match status" value="1"/>
</dbReference>
<protein>
    <submittedName>
        <fullName evidence="7">Tetrathionate respiration response regulator TtrR</fullName>
    </submittedName>
</protein>
<name>A0ABW1PZC2_9ENTR</name>
<feature type="domain" description="HTH luxR-type" evidence="5">
    <location>
        <begin position="127"/>
        <end position="192"/>
    </location>
</feature>
<evidence type="ECO:0000259" key="5">
    <source>
        <dbReference type="PROSITE" id="PS50043"/>
    </source>
</evidence>
<evidence type="ECO:0000313" key="7">
    <source>
        <dbReference type="EMBL" id="MFC6121505.1"/>
    </source>
</evidence>
<reference evidence="8" key="1">
    <citation type="journal article" date="2019" name="Int. J. Syst. Evol. Microbiol.">
        <title>The Global Catalogue of Microorganisms (GCM) 10K type strain sequencing project: providing services to taxonomists for standard genome sequencing and annotation.</title>
        <authorList>
            <consortium name="The Broad Institute Genomics Platform"/>
            <consortium name="The Broad Institute Genome Sequencing Center for Infectious Disease"/>
            <person name="Wu L."/>
            <person name="Ma J."/>
        </authorList>
    </citation>
    <scope>NUCLEOTIDE SEQUENCE [LARGE SCALE GENOMIC DNA]</scope>
    <source>
        <strain evidence="8">JCM30009</strain>
    </source>
</reference>
<dbReference type="InterPro" id="IPR011006">
    <property type="entry name" value="CheY-like_superfamily"/>
</dbReference>
<dbReference type="Pfam" id="PF00072">
    <property type="entry name" value="Response_reg"/>
    <property type="match status" value="1"/>
</dbReference>
<dbReference type="SUPFAM" id="SSF52172">
    <property type="entry name" value="CheY-like"/>
    <property type="match status" value="1"/>
</dbReference>
<evidence type="ECO:0000256" key="2">
    <source>
        <dbReference type="ARBA" id="ARBA00023125"/>
    </source>
</evidence>
<evidence type="ECO:0000313" key="8">
    <source>
        <dbReference type="Proteomes" id="UP001596169"/>
    </source>
</evidence>
<dbReference type="PRINTS" id="PR00038">
    <property type="entry name" value="HTHLUXR"/>
</dbReference>
<evidence type="ECO:0000256" key="1">
    <source>
        <dbReference type="ARBA" id="ARBA00023015"/>
    </source>
</evidence>
<evidence type="ECO:0000256" key="4">
    <source>
        <dbReference type="PROSITE-ProRule" id="PRU00169"/>
    </source>
</evidence>
<feature type="modified residue" description="4-aspartylphosphate" evidence="4">
    <location>
        <position position="50"/>
    </location>
</feature>
<keyword evidence="8" id="KW-1185">Reference proteome</keyword>
<organism evidence="7 8">
    <name type="scientific">Citrobacter bitternis</name>
    <dbReference type="NCBI Taxonomy" id="1585982"/>
    <lineage>
        <taxon>Bacteria</taxon>
        <taxon>Pseudomonadati</taxon>
        <taxon>Pseudomonadota</taxon>
        <taxon>Gammaproteobacteria</taxon>
        <taxon>Enterobacterales</taxon>
        <taxon>Enterobacteriaceae</taxon>
        <taxon>Citrobacter</taxon>
    </lineage>
</organism>
<comment type="caution">
    <text evidence="7">The sequence shown here is derived from an EMBL/GenBank/DDBJ whole genome shotgun (WGS) entry which is preliminary data.</text>
</comment>
<dbReference type="Pfam" id="PF00196">
    <property type="entry name" value="GerE"/>
    <property type="match status" value="1"/>
</dbReference>
<dbReference type="EMBL" id="JBHSRG010000005">
    <property type="protein sequence ID" value="MFC6121505.1"/>
    <property type="molecule type" value="Genomic_DNA"/>
</dbReference>
<dbReference type="Gene3D" id="1.10.10.10">
    <property type="entry name" value="Winged helix-like DNA-binding domain superfamily/Winged helix DNA-binding domain"/>
    <property type="match status" value="1"/>
</dbReference>
<accession>A0ABW1PZC2</accession>
<keyword evidence="1" id="KW-0805">Transcription regulation</keyword>
<dbReference type="PROSITE" id="PS00622">
    <property type="entry name" value="HTH_LUXR_1"/>
    <property type="match status" value="1"/>
</dbReference>
<dbReference type="PROSITE" id="PS50110">
    <property type="entry name" value="RESPONSE_REGULATORY"/>
    <property type="match status" value="1"/>
</dbReference>
<dbReference type="InterPro" id="IPR000792">
    <property type="entry name" value="Tscrpt_reg_LuxR_C"/>
</dbReference>
<dbReference type="RefSeq" id="WP_108700884.1">
    <property type="nucleotide sequence ID" value="NZ_JBHSRG010000005.1"/>
</dbReference>
<sequence>MIHLVDDDEAVTRSCSFLLESLGYTVQCWNESERFLHEAALKDTGVVLLDMRMPGMDGHRLFQAMRHDNSTLAVIFLTGHGDIPMAVKEIQSGAVDFLQKPVALDALKEAISKGYKHSERLAKIQELKQRYGQLTPKEKAVAHYVAAGMMNKDIASQMNIALRTVEVHRSRVMEKMDARTMAELIMQMNSIDLSGENLIKQ</sequence>
<dbReference type="InterPro" id="IPR001789">
    <property type="entry name" value="Sig_transdc_resp-reg_receiver"/>
</dbReference>
<dbReference type="InterPro" id="IPR053534">
    <property type="entry name" value="Tetrathionate_resp_reg"/>
</dbReference>
<evidence type="ECO:0000259" key="6">
    <source>
        <dbReference type="PROSITE" id="PS50110"/>
    </source>
</evidence>
<dbReference type="PANTHER" id="PTHR44688">
    <property type="entry name" value="DNA-BINDING TRANSCRIPTIONAL ACTIVATOR DEVR_DOSR"/>
    <property type="match status" value="1"/>
</dbReference>
<dbReference type="InterPro" id="IPR036388">
    <property type="entry name" value="WH-like_DNA-bd_sf"/>
</dbReference>
<dbReference type="SMART" id="SM00448">
    <property type="entry name" value="REC"/>
    <property type="match status" value="1"/>
</dbReference>
<evidence type="ECO:0000256" key="3">
    <source>
        <dbReference type="ARBA" id="ARBA00023163"/>
    </source>
</evidence>
<keyword evidence="2" id="KW-0238">DNA-binding</keyword>
<dbReference type="SMART" id="SM00421">
    <property type="entry name" value="HTH_LUXR"/>
    <property type="match status" value="1"/>
</dbReference>
<dbReference type="Proteomes" id="UP001596169">
    <property type="component" value="Unassembled WGS sequence"/>
</dbReference>
<dbReference type="PROSITE" id="PS50043">
    <property type="entry name" value="HTH_LUXR_2"/>
    <property type="match status" value="1"/>
</dbReference>
<gene>
    <name evidence="7" type="primary">ttrR</name>
    <name evidence="7" type="ORF">ACFPZP_10635</name>
</gene>
<dbReference type="NCBIfam" id="NF040749">
    <property type="entry name" value="tetrathio_RR"/>
    <property type="match status" value="1"/>
</dbReference>
<proteinExistence type="predicted"/>
<keyword evidence="4" id="KW-0597">Phosphoprotein</keyword>